<dbReference type="PANTHER" id="PTHR11575:SF6">
    <property type="entry name" value="2',3'-CYCLIC-NUCLEOTIDE 2'-PHOSPHODIESTERASE_3'-NUCLEOTIDASE"/>
    <property type="match status" value="1"/>
</dbReference>
<dbReference type="InterPro" id="IPR036907">
    <property type="entry name" value="5'-Nucleotdase_C_sf"/>
</dbReference>
<proteinExistence type="inferred from homology"/>
<keyword evidence="8 11" id="KW-0547">Nucleotide-binding</keyword>
<reference evidence="14 15" key="1">
    <citation type="submission" date="2023-03" db="EMBL/GenBank/DDBJ databases">
        <authorList>
            <person name="Shen W."/>
            <person name="Cai J."/>
        </authorList>
    </citation>
    <scope>NUCLEOTIDE SEQUENCE [LARGE SCALE GENOMIC DNA]</scope>
    <source>
        <strain evidence="14 15">D6-4</strain>
    </source>
</reference>
<evidence type="ECO:0000256" key="8">
    <source>
        <dbReference type="ARBA" id="ARBA00022741"/>
    </source>
</evidence>
<dbReference type="InterPro" id="IPR008334">
    <property type="entry name" value="5'-Nucleotdase_C"/>
</dbReference>
<dbReference type="InterPro" id="IPR041827">
    <property type="entry name" value="CpdB_N"/>
</dbReference>
<dbReference type="Pfam" id="PF02872">
    <property type="entry name" value="5_nucleotid_C"/>
    <property type="match status" value="1"/>
</dbReference>
<accession>A0ABU3ETP3</accession>
<dbReference type="Gene3D" id="3.90.780.10">
    <property type="entry name" value="5'-Nucleotidase, C-terminal domain"/>
    <property type="match status" value="1"/>
</dbReference>
<comment type="catalytic activity">
    <reaction evidence="2">
        <text>a nucleoside 2',3'-cyclic phosphate + H2O = a nucleoside 3'-phosphate + H(+)</text>
        <dbReference type="Rhea" id="RHEA:19621"/>
        <dbReference type="ChEBI" id="CHEBI:15377"/>
        <dbReference type="ChEBI" id="CHEBI:15378"/>
        <dbReference type="ChEBI" id="CHEBI:66949"/>
        <dbReference type="ChEBI" id="CHEBI:66954"/>
        <dbReference type="EC" id="3.1.4.16"/>
    </reaction>
</comment>
<keyword evidence="6" id="KW-0479">Metal-binding</keyword>
<name>A0ABU3ETP3_9ENTE</name>
<evidence type="ECO:0000256" key="9">
    <source>
        <dbReference type="ARBA" id="ARBA00022801"/>
    </source>
</evidence>
<evidence type="ECO:0000256" key="3">
    <source>
        <dbReference type="ARBA" id="ARBA00001968"/>
    </source>
</evidence>
<evidence type="ECO:0000256" key="10">
    <source>
        <dbReference type="ARBA" id="ARBA00023268"/>
    </source>
</evidence>
<evidence type="ECO:0000259" key="12">
    <source>
        <dbReference type="Pfam" id="PF00149"/>
    </source>
</evidence>
<dbReference type="InterPro" id="IPR006179">
    <property type="entry name" value="5_nucleotidase/apyrase"/>
</dbReference>
<keyword evidence="9 11" id="KW-0378">Hydrolase</keyword>
<dbReference type="EMBL" id="JARPYI010000001">
    <property type="protein sequence ID" value="MDT2598243.1"/>
    <property type="molecule type" value="Genomic_DNA"/>
</dbReference>
<keyword evidence="10" id="KW-0511">Multifunctional enzyme</keyword>
<dbReference type="RefSeq" id="WP_311821389.1">
    <property type="nucleotide sequence ID" value="NZ_JARPYF010000001.1"/>
</dbReference>
<comment type="cofactor">
    <cofactor evidence="3">
        <name>a divalent metal cation</name>
        <dbReference type="ChEBI" id="CHEBI:60240"/>
    </cofactor>
</comment>
<feature type="domain" description="5'-Nucleotidase C-terminal" evidence="13">
    <location>
        <begin position="322"/>
        <end position="477"/>
    </location>
</feature>
<evidence type="ECO:0000256" key="2">
    <source>
        <dbReference type="ARBA" id="ARBA00001730"/>
    </source>
</evidence>
<dbReference type="Gene3D" id="3.60.21.10">
    <property type="match status" value="1"/>
</dbReference>
<organism evidence="14 15">
    <name type="scientific">Enterococcus hulanensis</name>
    <dbReference type="NCBI Taxonomy" id="2559929"/>
    <lineage>
        <taxon>Bacteria</taxon>
        <taxon>Bacillati</taxon>
        <taxon>Bacillota</taxon>
        <taxon>Bacilli</taxon>
        <taxon>Lactobacillales</taxon>
        <taxon>Enterococcaceae</taxon>
        <taxon>Enterococcus</taxon>
    </lineage>
</organism>
<evidence type="ECO:0000259" key="13">
    <source>
        <dbReference type="Pfam" id="PF02872"/>
    </source>
</evidence>
<comment type="subcellular location">
    <subcellularLocation>
        <location evidence="4">Cell envelope</location>
    </subcellularLocation>
</comment>
<keyword evidence="15" id="KW-1185">Reference proteome</keyword>
<evidence type="ECO:0000256" key="6">
    <source>
        <dbReference type="ARBA" id="ARBA00022723"/>
    </source>
</evidence>
<comment type="similarity">
    <text evidence="5 11">Belongs to the 5'-nucleotidase family.</text>
</comment>
<comment type="catalytic activity">
    <reaction evidence="1">
        <text>a ribonucleoside 3'-phosphate + H2O = a ribonucleoside + phosphate</text>
        <dbReference type="Rhea" id="RHEA:10144"/>
        <dbReference type="ChEBI" id="CHEBI:13197"/>
        <dbReference type="ChEBI" id="CHEBI:15377"/>
        <dbReference type="ChEBI" id="CHEBI:18254"/>
        <dbReference type="ChEBI" id="CHEBI:43474"/>
        <dbReference type="EC" id="3.1.3.6"/>
    </reaction>
</comment>
<evidence type="ECO:0000313" key="15">
    <source>
        <dbReference type="Proteomes" id="UP001252875"/>
    </source>
</evidence>
<evidence type="ECO:0000256" key="1">
    <source>
        <dbReference type="ARBA" id="ARBA00000527"/>
    </source>
</evidence>
<dbReference type="SUPFAM" id="SSF56300">
    <property type="entry name" value="Metallo-dependent phosphatases"/>
    <property type="match status" value="1"/>
</dbReference>
<gene>
    <name evidence="14" type="ORF">P7D85_00570</name>
</gene>
<dbReference type="InterPro" id="IPR029052">
    <property type="entry name" value="Metallo-depent_PP-like"/>
</dbReference>
<comment type="caution">
    <text evidence="14">The sequence shown here is derived from an EMBL/GenBank/DDBJ whole genome shotgun (WGS) entry which is preliminary data.</text>
</comment>
<dbReference type="GO" id="GO:0016787">
    <property type="term" value="F:hydrolase activity"/>
    <property type="evidence" value="ECO:0007669"/>
    <property type="project" value="UniProtKB-KW"/>
</dbReference>
<dbReference type="PRINTS" id="PR01607">
    <property type="entry name" value="APYRASEFAMLY"/>
</dbReference>
<dbReference type="CDD" id="cd07410">
    <property type="entry name" value="MPP_CpdB_N"/>
    <property type="match status" value="1"/>
</dbReference>
<evidence type="ECO:0000256" key="4">
    <source>
        <dbReference type="ARBA" id="ARBA00004196"/>
    </source>
</evidence>
<evidence type="ECO:0000256" key="11">
    <source>
        <dbReference type="RuleBase" id="RU362119"/>
    </source>
</evidence>
<dbReference type="Proteomes" id="UP001252875">
    <property type="component" value="Unassembled WGS sequence"/>
</dbReference>
<protein>
    <submittedName>
        <fullName evidence="14">Bifunctional UDP-sugar hydrolase/5'-nucleotidase</fullName>
    </submittedName>
</protein>
<sequence length="515" mass="57522">MKLTFLETSDMHGYVYPTDYSGKQNLAFGAAKVAAKLKELRAQAAGPVITIENGDFIQGSPLSYYLAKEKSSAKELTKLINLMDYDVQVIGNHEFNYDIDYLKEAIESYHAPVLAANILNEAGQPYFGKAYTIIEKAGIKIAILGLTTEYIPHWEKPETLADLTFENIVETAKKYVPLLKQQADLVIVSYHGGFEKDLTTGEATEALTGENEGYKLLQEVEGLDALFTGHQHRAIAAKINGIPVVQPGYRGNHIGEIQLTIEKNGDRVMVVDSHAALHTVENVAADPQILSTIEPLELELEHWLDQTLGKVEGDMRITDPMQARLEEHPYVEFINRVQLSASGAEISGTALFNNEGKGFGKTITMRDVITNYIYPNTLAVIKVNGAELRAALEQSANYLAVENNQIVFNPAYIHPKPQYYNYDMYEGIQYTIDMNQPAGQRITELSFQGHPITAEQEFELVTNQYRAIGGGNYEMFGADKIVREIQIDMTELIAEYLKKHPIIKAEVDHNFNVIL</sequence>
<evidence type="ECO:0000256" key="7">
    <source>
        <dbReference type="ARBA" id="ARBA00022729"/>
    </source>
</evidence>
<keyword evidence="7" id="KW-0732">Signal</keyword>
<evidence type="ECO:0000256" key="5">
    <source>
        <dbReference type="ARBA" id="ARBA00006654"/>
    </source>
</evidence>
<dbReference type="Pfam" id="PF00149">
    <property type="entry name" value="Metallophos"/>
    <property type="match status" value="1"/>
</dbReference>
<dbReference type="PROSITE" id="PS00786">
    <property type="entry name" value="5_NUCLEOTIDASE_2"/>
    <property type="match status" value="1"/>
</dbReference>
<dbReference type="PANTHER" id="PTHR11575">
    <property type="entry name" value="5'-NUCLEOTIDASE-RELATED"/>
    <property type="match status" value="1"/>
</dbReference>
<dbReference type="InterPro" id="IPR004843">
    <property type="entry name" value="Calcineurin-like_PHP"/>
</dbReference>
<dbReference type="InterPro" id="IPR006146">
    <property type="entry name" value="5'-Nucleotdase_CS"/>
</dbReference>
<feature type="domain" description="Calcineurin-like phosphoesterase" evidence="12">
    <location>
        <begin position="4"/>
        <end position="233"/>
    </location>
</feature>
<evidence type="ECO:0000313" key="14">
    <source>
        <dbReference type="EMBL" id="MDT2598243.1"/>
    </source>
</evidence>
<dbReference type="SUPFAM" id="SSF55816">
    <property type="entry name" value="5'-nucleotidase (syn. UDP-sugar hydrolase), C-terminal domain"/>
    <property type="match status" value="1"/>
</dbReference>